<dbReference type="InterPro" id="IPR023090">
    <property type="entry name" value="UPF0702_alpha/beta_dom_sf"/>
</dbReference>
<protein>
    <recommendedName>
        <fullName evidence="7">YetF C-terminal domain-containing protein</fullName>
    </recommendedName>
</protein>
<evidence type="ECO:0000256" key="1">
    <source>
        <dbReference type="ARBA" id="ARBA00004651"/>
    </source>
</evidence>
<dbReference type="EMBL" id="CP011974">
    <property type="protein sequence ID" value="AKO94257.1"/>
    <property type="molecule type" value="Genomic_DNA"/>
</dbReference>
<evidence type="ECO:0000256" key="5">
    <source>
        <dbReference type="ARBA" id="ARBA00022989"/>
    </source>
</evidence>
<organism evidence="8 9">
    <name type="scientific">Priestia filamentosa</name>
    <dbReference type="NCBI Taxonomy" id="1402861"/>
    <lineage>
        <taxon>Bacteria</taxon>
        <taxon>Bacillati</taxon>
        <taxon>Bacillota</taxon>
        <taxon>Bacilli</taxon>
        <taxon>Bacillales</taxon>
        <taxon>Bacillaceae</taxon>
        <taxon>Priestia</taxon>
    </lineage>
</organism>
<dbReference type="PATRIC" id="fig|135735.6.peg.4331"/>
<evidence type="ECO:0000313" key="9">
    <source>
        <dbReference type="Proteomes" id="UP000036202"/>
    </source>
</evidence>
<reference evidence="9" key="2">
    <citation type="submission" date="2015-06" db="EMBL/GenBank/DDBJ databases">
        <title>Genome Sequence of Bacillus endophyticus and Analysis of its Companion Mechanism in the Ketogulonigenium vulgare-Bacillus strain Consortium.</title>
        <authorList>
            <person name="Jia N."/>
            <person name="Du J."/>
            <person name="Ding M.-Z."/>
            <person name="Gao F."/>
            <person name="Yuan Y.-J."/>
        </authorList>
    </citation>
    <scope>NUCLEOTIDE SEQUENCE [LARGE SCALE GENOMIC DNA]</scope>
    <source>
        <strain evidence="9">Hbe603</strain>
    </source>
</reference>
<dbReference type="PANTHER" id="PTHR34582:SF6">
    <property type="entry name" value="UPF0702 TRANSMEMBRANE PROTEIN YCAP"/>
    <property type="match status" value="1"/>
</dbReference>
<comment type="subcellular location">
    <subcellularLocation>
        <location evidence="1">Cell membrane</location>
        <topology evidence="1">Multi-pass membrane protein</topology>
    </subcellularLocation>
</comment>
<reference evidence="8 9" key="1">
    <citation type="journal article" date="2015" name="PLoS ONE">
        <title>Genome Sequence of Bacillus endophyticus and Analysis of Its Companion Mechanism in the Ketogulonigenium vulgare-Bacillus Strain Consortium.</title>
        <authorList>
            <person name="Jia N."/>
            <person name="Du J."/>
            <person name="Ding M.Z."/>
            <person name="Gao F."/>
            <person name="Yuan Y.J."/>
        </authorList>
    </citation>
    <scope>NUCLEOTIDE SEQUENCE [LARGE SCALE GENOMIC DNA]</scope>
    <source>
        <strain evidence="8 9">Hbe603</strain>
    </source>
</reference>
<dbReference type="RefSeq" id="WP_019391358.1">
    <property type="nucleotide sequence ID" value="NZ_ALIM01000014.1"/>
</dbReference>
<evidence type="ECO:0000313" key="8">
    <source>
        <dbReference type="EMBL" id="AKO94257.1"/>
    </source>
</evidence>
<feature type="domain" description="YetF C-terminal" evidence="7">
    <location>
        <begin position="81"/>
        <end position="200"/>
    </location>
</feature>
<gene>
    <name evidence="8" type="ORF">BEH_20455</name>
</gene>
<name>A0A1X7CV63_9BACI</name>
<keyword evidence="9" id="KW-1185">Reference proteome</keyword>
<keyword evidence="4" id="KW-0812">Transmembrane</keyword>
<evidence type="ECO:0000256" key="3">
    <source>
        <dbReference type="ARBA" id="ARBA00022475"/>
    </source>
</evidence>
<dbReference type="GO" id="GO:0005886">
    <property type="term" value="C:plasma membrane"/>
    <property type="evidence" value="ECO:0007669"/>
    <property type="project" value="UniProtKB-SubCell"/>
</dbReference>
<accession>A0A1X7CV63</accession>
<keyword evidence="5" id="KW-1133">Transmembrane helix</keyword>
<dbReference type="GeneID" id="93699785"/>
<dbReference type="Pfam" id="PF04239">
    <property type="entry name" value="DUF421"/>
    <property type="match status" value="1"/>
</dbReference>
<sequence>MELLLLVGRTVLLYLVIVLIFRLMGKREIGELSILDLVVFLMIAEIAVMAIEDTESPLLNNFLPMATLTVLQIGFAVWALKNQHIRRILDGRASIIIENGQIREREMKKQRYNFNDLLIQLREKDISNIEDVEFAILETSGKLSVIKKDQGVKSLTLPLILDGIIQFDHLERSGKDLPWLQKEMGKRGYSSFEKISYCSFNQGKFYIDEKDIETH</sequence>
<evidence type="ECO:0000256" key="2">
    <source>
        <dbReference type="ARBA" id="ARBA00006448"/>
    </source>
</evidence>
<evidence type="ECO:0000256" key="6">
    <source>
        <dbReference type="ARBA" id="ARBA00023136"/>
    </source>
</evidence>
<evidence type="ECO:0000259" key="7">
    <source>
        <dbReference type="Pfam" id="PF04239"/>
    </source>
</evidence>
<dbReference type="Proteomes" id="UP000036202">
    <property type="component" value="Chromosome"/>
</dbReference>
<dbReference type="Gene3D" id="3.30.240.20">
    <property type="entry name" value="bsu07140 like domains"/>
    <property type="match status" value="2"/>
</dbReference>
<keyword evidence="6" id="KW-0472">Membrane</keyword>
<dbReference type="PANTHER" id="PTHR34582">
    <property type="entry name" value="UPF0702 TRANSMEMBRANE PROTEIN YCAP"/>
    <property type="match status" value="1"/>
</dbReference>
<keyword evidence="3" id="KW-1003">Cell membrane</keyword>
<accession>A0A0H4KJI1</accession>
<proteinExistence type="inferred from homology"/>
<comment type="similarity">
    <text evidence="2">Belongs to the UPF0702 family.</text>
</comment>
<dbReference type="AlphaFoldDB" id="A0A1X7CV63"/>
<dbReference type="KEGG" id="beo:BEH_20455"/>
<dbReference type="InterPro" id="IPR007353">
    <property type="entry name" value="DUF421"/>
</dbReference>
<dbReference type="OrthoDB" id="1682423at2"/>
<evidence type="ECO:0000256" key="4">
    <source>
        <dbReference type="ARBA" id="ARBA00022692"/>
    </source>
</evidence>